<name>A0A395XFV9_9BIFI</name>
<dbReference type="Proteomes" id="UP000265970">
    <property type="component" value="Unassembled WGS sequence"/>
</dbReference>
<accession>A0A395XFV9</accession>
<evidence type="ECO:0000313" key="10">
    <source>
        <dbReference type="EMBL" id="RGW09273.1"/>
    </source>
</evidence>
<evidence type="ECO:0000256" key="7">
    <source>
        <dbReference type="ARBA" id="ARBA00022842"/>
    </source>
</evidence>
<dbReference type="AlphaFoldDB" id="A0A395XFV9"/>
<dbReference type="GO" id="GO:0004521">
    <property type="term" value="F:RNA endonuclease activity"/>
    <property type="evidence" value="ECO:0007669"/>
    <property type="project" value="InterPro"/>
</dbReference>
<keyword evidence="7 9" id="KW-0460">Magnesium</keyword>
<dbReference type="GO" id="GO:0051607">
    <property type="term" value="P:defense response to virus"/>
    <property type="evidence" value="ECO:0007669"/>
    <property type="project" value="UniProtKB-UniRule"/>
</dbReference>
<evidence type="ECO:0000313" key="11">
    <source>
        <dbReference type="Proteomes" id="UP000265970"/>
    </source>
</evidence>
<evidence type="ECO:0000256" key="4">
    <source>
        <dbReference type="ARBA" id="ARBA00022723"/>
    </source>
</evidence>
<keyword evidence="5 9" id="KW-0255">Endonuclease</keyword>
<sequence>MKKDEESGGMWCLVMFDLPVQTKNERREATAFRNMLLDMGYMMVQFSVYARYSPTQSGNRSTVKMIKQHLPSGGKVRVVHISDHQWAQSLRFVNEVPQNDVEAPDVCTVF</sequence>
<dbReference type="RefSeq" id="WP_118239345.1">
    <property type="nucleotide sequence ID" value="NZ_QRZV01000003.1"/>
</dbReference>
<evidence type="ECO:0000256" key="1">
    <source>
        <dbReference type="ARBA" id="ARBA00001946"/>
    </source>
</evidence>
<comment type="caution">
    <text evidence="10">The sequence shown here is derived from an EMBL/GenBank/DDBJ whole genome shotgun (WGS) entry which is preliminary data.</text>
</comment>
<evidence type="ECO:0000256" key="6">
    <source>
        <dbReference type="ARBA" id="ARBA00022801"/>
    </source>
</evidence>
<dbReference type="EMBL" id="QRZV01000003">
    <property type="protein sequence ID" value="RGW09273.1"/>
    <property type="molecule type" value="Genomic_DNA"/>
</dbReference>
<proteinExistence type="inferred from homology"/>
<dbReference type="GO" id="GO:0016787">
    <property type="term" value="F:hydrolase activity"/>
    <property type="evidence" value="ECO:0007669"/>
    <property type="project" value="UniProtKB-KW"/>
</dbReference>
<feature type="binding site" evidence="9">
    <location>
        <position position="17"/>
    </location>
    <ligand>
        <name>Mg(2+)</name>
        <dbReference type="ChEBI" id="CHEBI:18420"/>
        <note>catalytic</note>
    </ligand>
</feature>
<comment type="function">
    <text evidence="9">CRISPR (clustered regularly interspaced short palindromic repeat), is an adaptive immune system that provides protection against mobile genetic elements (viruses, transposable elements and conjugative plasmids). CRISPR clusters contain sequences complementary to antecedent mobile elements and target invading nucleic acids. CRISPR clusters are transcribed and processed into CRISPR RNA (crRNA). Functions as a ssRNA-specific endoribonuclease. Involved in the integration of spacer DNA into the CRISPR cassette.</text>
</comment>
<organism evidence="10 11">
    <name type="scientific">Bifidobacterium pseudolongum</name>
    <dbReference type="NCBI Taxonomy" id="1694"/>
    <lineage>
        <taxon>Bacteria</taxon>
        <taxon>Bacillati</taxon>
        <taxon>Actinomycetota</taxon>
        <taxon>Actinomycetes</taxon>
        <taxon>Bifidobacteriales</taxon>
        <taxon>Bifidobacteriaceae</taxon>
        <taxon>Bifidobacterium</taxon>
    </lineage>
</organism>
<evidence type="ECO:0000256" key="5">
    <source>
        <dbReference type="ARBA" id="ARBA00022759"/>
    </source>
</evidence>
<dbReference type="SUPFAM" id="SSF143430">
    <property type="entry name" value="TTP0101/SSO1404-like"/>
    <property type="match status" value="1"/>
</dbReference>
<evidence type="ECO:0000256" key="2">
    <source>
        <dbReference type="ARBA" id="ARBA00009959"/>
    </source>
</evidence>
<comment type="cofactor">
    <cofactor evidence="1 9">
        <name>Mg(2+)</name>
        <dbReference type="ChEBI" id="CHEBI:18420"/>
    </cofactor>
</comment>
<reference evidence="10 11" key="1">
    <citation type="submission" date="2018-08" db="EMBL/GenBank/DDBJ databases">
        <title>A genome reference for cultivated species of the human gut microbiota.</title>
        <authorList>
            <person name="Zou Y."/>
            <person name="Xue W."/>
            <person name="Luo G."/>
        </authorList>
    </citation>
    <scope>NUCLEOTIDE SEQUENCE [LARGE SCALE GENOMIC DNA]</scope>
    <source>
        <strain evidence="10 11">AF13-3LB</strain>
    </source>
</reference>
<dbReference type="GO" id="GO:0043571">
    <property type="term" value="P:maintenance of CRISPR repeat elements"/>
    <property type="evidence" value="ECO:0007669"/>
    <property type="project" value="UniProtKB-UniRule"/>
</dbReference>
<evidence type="ECO:0000256" key="8">
    <source>
        <dbReference type="ARBA" id="ARBA00023118"/>
    </source>
</evidence>
<evidence type="ECO:0000256" key="3">
    <source>
        <dbReference type="ARBA" id="ARBA00022722"/>
    </source>
</evidence>
<dbReference type="EC" id="3.1.-.-" evidence="9"/>
<keyword evidence="3 9" id="KW-0540">Nuclease</keyword>
<dbReference type="InterPro" id="IPR021127">
    <property type="entry name" value="CRISPR_associated_Cas2"/>
</dbReference>
<dbReference type="GO" id="GO:0046872">
    <property type="term" value="F:metal ion binding"/>
    <property type="evidence" value="ECO:0007669"/>
    <property type="project" value="UniProtKB-UniRule"/>
</dbReference>
<dbReference type="InterPro" id="IPR019199">
    <property type="entry name" value="Virulence_VapD/CRISPR_Cas2"/>
</dbReference>
<comment type="similarity">
    <text evidence="2 9">Belongs to the CRISPR-associated endoribonuclease Cas2 protein family.</text>
</comment>
<dbReference type="Pfam" id="PF09827">
    <property type="entry name" value="CRISPR_Cas2"/>
    <property type="match status" value="1"/>
</dbReference>
<keyword evidence="8 9" id="KW-0051">Antiviral defense</keyword>
<gene>
    <name evidence="9 10" type="primary">cas2</name>
    <name evidence="10" type="ORF">DWV92_06340</name>
</gene>
<protein>
    <recommendedName>
        <fullName evidence="9">CRISPR-associated endoribonuclease Cas2</fullName>
        <ecNumber evidence="9">3.1.-.-</ecNumber>
    </recommendedName>
</protein>
<keyword evidence="4 9" id="KW-0479">Metal-binding</keyword>
<dbReference type="NCBIfam" id="TIGR01573">
    <property type="entry name" value="cas2"/>
    <property type="match status" value="1"/>
</dbReference>
<evidence type="ECO:0000256" key="9">
    <source>
        <dbReference type="HAMAP-Rule" id="MF_01471"/>
    </source>
</evidence>
<keyword evidence="6 9" id="KW-0378">Hydrolase</keyword>
<dbReference type="HAMAP" id="MF_01471">
    <property type="entry name" value="Cas2"/>
    <property type="match status" value="1"/>
</dbReference>
<comment type="subunit">
    <text evidence="9">Homodimer, forms a heterotetramer with a Cas1 homodimer.</text>
</comment>